<dbReference type="SUPFAM" id="SSF55797">
    <property type="entry name" value="PR-1-like"/>
    <property type="match status" value="1"/>
</dbReference>
<keyword evidence="3" id="KW-0645">Protease</keyword>
<dbReference type="Pfam" id="PF00188">
    <property type="entry name" value="CAP"/>
    <property type="match status" value="1"/>
</dbReference>
<name>A0A086Y3C9_9RHOB</name>
<evidence type="ECO:0000313" key="3">
    <source>
        <dbReference type="EMBL" id="KFI28779.1"/>
    </source>
</evidence>
<dbReference type="Proteomes" id="UP000028824">
    <property type="component" value="Unassembled WGS sequence"/>
</dbReference>
<gene>
    <name evidence="3" type="ORF">CG50_11180</name>
</gene>
<dbReference type="PANTHER" id="PTHR31157">
    <property type="entry name" value="SCP DOMAIN-CONTAINING PROTEIN"/>
    <property type="match status" value="1"/>
</dbReference>
<evidence type="ECO:0000256" key="1">
    <source>
        <dbReference type="SAM" id="MobiDB-lite"/>
    </source>
</evidence>
<comment type="caution">
    <text evidence="3">The sequence shown here is derived from an EMBL/GenBank/DDBJ whole genome shotgun (WGS) entry which is preliminary data.</text>
</comment>
<keyword evidence="4" id="KW-1185">Reference proteome</keyword>
<evidence type="ECO:0000313" key="4">
    <source>
        <dbReference type="Proteomes" id="UP000028824"/>
    </source>
</evidence>
<dbReference type="GO" id="GO:0008233">
    <property type="term" value="F:peptidase activity"/>
    <property type="evidence" value="ECO:0007669"/>
    <property type="project" value="UniProtKB-KW"/>
</dbReference>
<organism evidence="3 4">
    <name type="scientific">Paenirhodobacter enshiensis</name>
    <dbReference type="NCBI Taxonomy" id="1105367"/>
    <lineage>
        <taxon>Bacteria</taxon>
        <taxon>Pseudomonadati</taxon>
        <taxon>Pseudomonadota</taxon>
        <taxon>Alphaproteobacteria</taxon>
        <taxon>Rhodobacterales</taxon>
        <taxon>Rhodobacter group</taxon>
        <taxon>Paenirhodobacter</taxon>
    </lineage>
</organism>
<accession>A0A086Y3C9</accession>
<dbReference type="OrthoDB" id="7846629at2"/>
<dbReference type="InterPro" id="IPR014044">
    <property type="entry name" value="CAP_dom"/>
</dbReference>
<dbReference type="eggNOG" id="COG2340">
    <property type="taxonomic scope" value="Bacteria"/>
</dbReference>
<dbReference type="Gene3D" id="3.40.33.10">
    <property type="entry name" value="CAP"/>
    <property type="match status" value="1"/>
</dbReference>
<proteinExistence type="predicted"/>
<dbReference type="STRING" id="1105367.CG50_11180"/>
<reference evidence="3 4" key="1">
    <citation type="submission" date="2014-03" db="EMBL/GenBank/DDBJ databases">
        <title>Genome of Paenirhodobacter enshiensis DW2-9.</title>
        <authorList>
            <person name="Wang D."/>
            <person name="Wang G."/>
        </authorList>
    </citation>
    <scope>NUCLEOTIDE SEQUENCE [LARGE SCALE GENOMIC DNA]</scope>
    <source>
        <strain evidence="3 4">DW2-9</strain>
    </source>
</reference>
<dbReference type="RefSeq" id="WP_036635128.1">
    <property type="nucleotide sequence ID" value="NZ_JFZB01000005.1"/>
</dbReference>
<dbReference type="EMBL" id="JFZB01000005">
    <property type="protein sequence ID" value="KFI28779.1"/>
    <property type="molecule type" value="Genomic_DNA"/>
</dbReference>
<dbReference type="PANTHER" id="PTHR31157:SF1">
    <property type="entry name" value="SCP DOMAIN-CONTAINING PROTEIN"/>
    <property type="match status" value="1"/>
</dbReference>
<evidence type="ECO:0000259" key="2">
    <source>
        <dbReference type="Pfam" id="PF00188"/>
    </source>
</evidence>
<dbReference type="PROSITE" id="PS51257">
    <property type="entry name" value="PROKAR_LIPOPROTEIN"/>
    <property type="match status" value="1"/>
</dbReference>
<dbReference type="GO" id="GO:0006508">
    <property type="term" value="P:proteolysis"/>
    <property type="evidence" value="ECO:0007669"/>
    <property type="project" value="UniProtKB-KW"/>
</dbReference>
<protein>
    <submittedName>
        <fullName evidence="3">Serine protease</fullName>
    </submittedName>
</protein>
<dbReference type="AlphaFoldDB" id="A0A086Y3C9"/>
<feature type="region of interest" description="Disordered" evidence="1">
    <location>
        <begin position="85"/>
        <end position="108"/>
    </location>
</feature>
<feature type="domain" description="SCP" evidence="2">
    <location>
        <begin position="53"/>
        <end position="166"/>
    </location>
</feature>
<dbReference type="CDD" id="cd05379">
    <property type="entry name" value="CAP_bacterial"/>
    <property type="match status" value="1"/>
</dbReference>
<dbReference type="InterPro" id="IPR035940">
    <property type="entry name" value="CAP_sf"/>
</dbReference>
<keyword evidence="3" id="KW-0378">Hydrolase</keyword>
<sequence>MYSVKALVVLAAVGLAACSSSSESKLGPDGQPLPQLYKIDSKVAKEIPDRVLTNINDVRVKRGETPVVMDPSLVVAANKHSKDMAAQNRPWHWGTDGSSPLDRGRQAGYPGEIIGEDISESYENEIQTLSAWMSTHDTRDVIINPKATSVGIGWYQEPEGKIWWTLVTGNSNSSPR</sequence>